<sequence>MMAWFRPQKVAKWAQHHIQLTRVKERTRSCPYDDERKTTMSLLKWQPVSSRILTAMFASQRAKLSVEVCYAPTNEASDDVKKEFYRTLQPVAIDIPRHYVACFVGDFNAKISVHECCPRSMGSHGLGNRNENSELLIEFALSNYLVISVSLFQHHGIHKYSWASLDGTTRNQIDYFLVSSN</sequence>
<dbReference type="Gene3D" id="3.60.10.10">
    <property type="entry name" value="Endonuclease/exonuclease/phosphatase"/>
    <property type="match status" value="1"/>
</dbReference>
<keyword evidence="2" id="KW-1185">Reference proteome</keyword>
<proteinExistence type="predicted"/>
<organism evidence="1 2">
    <name type="scientific">Artemia franciscana</name>
    <name type="common">Brine shrimp</name>
    <name type="synonym">Artemia sanfranciscana</name>
    <dbReference type="NCBI Taxonomy" id="6661"/>
    <lineage>
        <taxon>Eukaryota</taxon>
        <taxon>Metazoa</taxon>
        <taxon>Ecdysozoa</taxon>
        <taxon>Arthropoda</taxon>
        <taxon>Crustacea</taxon>
        <taxon>Branchiopoda</taxon>
        <taxon>Anostraca</taxon>
        <taxon>Artemiidae</taxon>
        <taxon>Artemia</taxon>
    </lineage>
</organism>
<dbReference type="SUPFAM" id="SSF56219">
    <property type="entry name" value="DNase I-like"/>
    <property type="match status" value="1"/>
</dbReference>
<protein>
    <recommendedName>
        <fullName evidence="3">Endonuclease/exonuclease/phosphatase domain-containing protein</fullName>
    </recommendedName>
</protein>
<dbReference type="PANTHER" id="PTHR23227:SF67">
    <property type="entry name" value="CRANIOFACIAL DEVELOPMENT PROTEIN 2-LIKE"/>
    <property type="match status" value="1"/>
</dbReference>
<evidence type="ECO:0000313" key="2">
    <source>
        <dbReference type="Proteomes" id="UP001187531"/>
    </source>
</evidence>
<reference evidence="1" key="1">
    <citation type="submission" date="2023-07" db="EMBL/GenBank/DDBJ databases">
        <title>Chromosome-level genome assembly of Artemia franciscana.</title>
        <authorList>
            <person name="Jo E."/>
        </authorList>
    </citation>
    <scope>NUCLEOTIDE SEQUENCE</scope>
    <source>
        <tissue evidence="1">Whole body</tissue>
    </source>
</reference>
<dbReference type="InterPro" id="IPR036691">
    <property type="entry name" value="Endo/exonu/phosph_ase_sf"/>
</dbReference>
<gene>
    <name evidence="1" type="ORF">QYM36_017982</name>
</gene>
<dbReference type="InterPro" id="IPR027124">
    <property type="entry name" value="Swc5/CFDP1/2"/>
</dbReference>
<name>A0AA88HA32_ARTSF</name>
<evidence type="ECO:0000313" key="1">
    <source>
        <dbReference type="EMBL" id="KAK2703686.1"/>
    </source>
</evidence>
<comment type="caution">
    <text evidence="1">The sequence shown here is derived from an EMBL/GenBank/DDBJ whole genome shotgun (WGS) entry which is preliminary data.</text>
</comment>
<evidence type="ECO:0008006" key="3">
    <source>
        <dbReference type="Google" id="ProtNLM"/>
    </source>
</evidence>
<dbReference type="AlphaFoldDB" id="A0AA88HA32"/>
<dbReference type="PANTHER" id="PTHR23227">
    <property type="entry name" value="BUCENTAUR RELATED"/>
    <property type="match status" value="1"/>
</dbReference>
<dbReference type="Proteomes" id="UP001187531">
    <property type="component" value="Unassembled WGS sequence"/>
</dbReference>
<dbReference type="EMBL" id="JAVRJZ010000080">
    <property type="protein sequence ID" value="KAK2703686.1"/>
    <property type="molecule type" value="Genomic_DNA"/>
</dbReference>
<accession>A0AA88HA32</accession>